<evidence type="ECO:0000256" key="7">
    <source>
        <dbReference type="SAM" id="Coils"/>
    </source>
</evidence>
<keyword evidence="10" id="KW-1185">Reference proteome</keyword>
<feature type="chain" id="PRO_5046776120" evidence="8">
    <location>
        <begin position="22"/>
        <end position="307"/>
    </location>
</feature>
<feature type="signal peptide" evidence="8">
    <location>
        <begin position="1"/>
        <end position="21"/>
    </location>
</feature>
<name>A0ABR9BBY9_9RHOO</name>
<keyword evidence="7" id="KW-0175">Coiled coil</keyword>
<dbReference type="InterPro" id="IPR006129">
    <property type="entry name" value="AdhesinB"/>
</dbReference>
<dbReference type="Gene3D" id="3.40.50.1980">
    <property type="entry name" value="Nitrogenase molybdenum iron protein domain"/>
    <property type="match status" value="2"/>
</dbReference>
<dbReference type="InterPro" id="IPR050492">
    <property type="entry name" value="Bact_metal-bind_prot9"/>
</dbReference>
<dbReference type="Pfam" id="PF01297">
    <property type="entry name" value="ZnuA"/>
    <property type="match status" value="1"/>
</dbReference>
<dbReference type="SUPFAM" id="SSF53807">
    <property type="entry name" value="Helical backbone' metal receptor"/>
    <property type="match status" value="1"/>
</dbReference>
<evidence type="ECO:0000256" key="1">
    <source>
        <dbReference type="ARBA" id="ARBA00004196"/>
    </source>
</evidence>
<evidence type="ECO:0000313" key="10">
    <source>
        <dbReference type="Proteomes" id="UP000603602"/>
    </source>
</evidence>
<comment type="caution">
    <text evidence="9">The sequence shown here is derived from an EMBL/GenBank/DDBJ whole genome shotgun (WGS) entry which is preliminary data.</text>
</comment>
<accession>A0ABR9BBY9</accession>
<dbReference type="PANTHER" id="PTHR42953">
    <property type="entry name" value="HIGH-AFFINITY ZINC UPTAKE SYSTEM PROTEIN ZNUA-RELATED"/>
    <property type="match status" value="1"/>
</dbReference>
<comment type="subcellular location">
    <subcellularLocation>
        <location evidence="1">Cell envelope</location>
    </subcellularLocation>
</comment>
<comment type="similarity">
    <text evidence="2 6">Belongs to the bacterial solute-binding protein 9 family.</text>
</comment>
<dbReference type="PRINTS" id="PR00691">
    <property type="entry name" value="ADHESINB"/>
</dbReference>
<evidence type="ECO:0000256" key="3">
    <source>
        <dbReference type="ARBA" id="ARBA00022448"/>
    </source>
</evidence>
<evidence type="ECO:0000256" key="6">
    <source>
        <dbReference type="RuleBase" id="RU003512"/>
    </source>
</evidence>
<reference evidence="10" key="1">
    <citation type="submission" date="2023-07" db="EMBL/GenBank/DDBJ databases">
        <title>Thauera sp. CAU 1555 isolated from sand of Yaerae Beach.</title>
        <authorList>
            <person name="Kim W."/>
        </authorList>
    </citation>
    <scope>NUCLEOTIDE SEQUENCE [LARGE SCALE GENOMIC DNA]</scope>
    <source>
        <strain evidence="10">CAU 1555</strain>
    </source>
</reference>
<organism evidence="9 10">
    <name type="scientific">Thauera sedimentorum</name>
    <dbReference type="NCBI Taxonomy" id="2767595"/>
    <lineage>
        <taxon>Bacteria</taxon>
        <taxon>Pseudomonadati</taxon>
        <taxon>Pseudomonadota</taxon>
        <taxon>Betaproteobacteria</taxon>
        <taxon>Rhodocyclales</taxon>
        <taxon>Zoogloeaceae</taxon>
        <taxon>Thauera</taxon>
    </lineage>
</organism>
<evidence type="ECO:0000256" key="2">
    <source>
        <dbReference type="ARBA" id="ARBA00011028"/>
    </source>
</evidence>
<feature type="coiled-coil region" evidence="7">
    <location>
        <begin position="163"/>
        <end position="190"/>
    </location>
</feature>
<keyword evidence="5 8" id="KW-0732">Signal</keyword>
<dbReference type="InterPro" id="IPR006127">
    <property type="entry name" value="ZnuA-like"/>
</dbReference>
<keyword evidence="3 6" id="KW-0813">Transport</keyword>
<gene>
    <name evidence="9" type="ORF">IFO67_11270</name>
</gene>
<keyword evidence="4" id="KW-0479">Metal-binding</keyword>
<evidence type="ECO:0000256" key="4">
    <source>
        <dbReference type="ARBA" id="ARBA00022723"/>
    </source>
</evidence>
<protein>
    <submittedName>
        <fullName evidence="9">Zinc ABC transporter substrate-binding protein</fullName>
    </submittedName>
</protein>
<dbReference type="PANTHER" id="PTHR42953:SF1">
    <property type="entry name" value="METAL-BINDING PROTEIN HI_0362-RELATED"/>
    <property type="match status" value="1"/>
</dbReference>
<dbReference type="Proteomes" id="UP000603602">
    <property type="component" value="Unassembled WGS sequence"/>
</dbReference>
<sequence>MRKFFSFIALSAMLLAGTPHAAQAGKMEVVASFSILADLVAEVGGEHVSVHALVGPDEDAHGFQPRPSDARRIGAATLVVANGLGFDSWMERLARSAGHQRPVLVASRGIHELRNDHGSAHDHDHGHKHAHGVDPHAWQDVANTIVYVRNIAEGLSAADPDAAASYRANAERYVAELQALDAEIRSALAALPAERRKLITSHDAFAYFGRAYDVRFLAAQGVATEAEPSAKGIARLIRQIRAEKVPAAFLENVTDQRLVERIRSESGARLGGTLYSDALSAADGPAPSYVAMMRHNLATLLGGLTAD</sequence>
<evidence type="ECO:0000313" key="9">
    <source>
        <dbReference type="EMBL" id="MBD8503464.1"/>
    </source>
</evidence>
<evidence type="ECO:0000256" key="5">
    <source>
        <dbReference type="ARBA" id="ARBA00022729"/>
    </source>
</evidence>
<dbReference type="EMBL" id="JACYTO010000002">
    <property type="protein sequence ID" value="MBD8503464.1"/>
    <property type="molecule type" value="Genomic_DNA"/>
</dbReference>
<dbReference type="PRINTS" id="PR00690">
    <property type="entry name" value="ADHESNFAMILY"/>
</dbReference>
<dbReference type="RefSeq" id="WP_187718299.1">
    <property type="nucleotide sequence ID" value="NZ_JACTAH010000002.1"/>
</dbReference>
<dbReference type="InterPro" id="IPR006128">
    <property type="entry name" value="Lipoprotein_PsaA-like"/>
</dbReference>
<evidence type="ECO:0000256" key="8">
    <source>
        <dbReference type="SAM" id="SignalP"/>
    </source>
</evidence>
<proteinExistence type="inferred from homology"/>